<organism evidence="7 8">
    <name type="scientific">Mucilaginibacter ginsenosidivorans</name>
    <dbReference type="NCBI Taxonomy" id="398053"/>
    <lineage>
        <taxon>Bacteria</taxon>
        <taxon>Pseudomonadati</taxon>
        <taxon>Bacteroidota</taxon>
        <taxon>Sphingobacteriia</taxon>
        <taxon>Sphingobacteriales</taxon>
        <taxon>Sphingobacteriaceae</taxon>
        <taxon>Mucilaginibacter</taxon>
    </lineage>
</organism>
<dbReference type="Proteomes" id="UP000321479">
    <property type="component" value="Chromosome"/>
</dbReference>
<dbReference type="Gene3D" id="3.40.30.10">
    <property type="entry name" value="Glutaredoxin"/>
    <property type="match status" value="1"/>
</dbReference>
<evidence type="ECO:0000256" key="2">
    <source>
        <dbReference type="ARBA" id="ARBA00022748"/>
    </source>
</evidence>
<dbReference type="PANTHER" id="PTHR42852">
    <property type="entry name" value="THIOL:DISULFIDE INTERCHANGE PROTEIN DSBE"/>
    <property type="match status" value="1"/>
</dbReference>
<dbReference type="InterPro" id="IPR000866">
    <property type="entry name" value="AhpC/TSA"/>
</dbReference>
<dbReference type="GO" id="GO:0017004">
    <property type="term" value="P:cytochrome complex assembly"/>
    <property type="evidence" value="ECO:0007669"/>
    <property type="project" value="UniProtKB-KW"/>
</dbReference>
<evidence type="ECO:0000313" key="7">
    <source>
        <dbReference type="EMBL" id="QEC61672.1"/>
    </source>
</evidence>
<comment type="subcellular location">
    <subcellularLocation>
        <location evidence="1">Cell envelope</location>
    </subcellularLocation>
</comment>
<dbReference type="SUPFAM" id="SSF52833">
    <property type="entry name" value="Thioredoxin-like"/>
    <property type="match status" value="1"/>
</dbReference>
<dbReference type="GO" id="GO:0016209">
    <property type="term" value="F:antioxidant activity"/>
    <property type="evidence" value="ECO:0007669"/>
    <property type="project" value="InterPro"/>
</dbReference>
<keyword evidence="8" id="KW-1185">Reference proteome</keyword>
<dbReference type="InterPro" id="IPR036249">
    <property type="entry name" value="Thioredoxin-like_sf"/>
</dbReference>
<keyword evidence="2" id="KW-0201">Cytochrome c-type biogenesis</keyword>
<dbReference type="RefSeq" id="WP_147030249.1">
    <property type="nucleotide sequence ID" value="NZ_CP042436.1"/>
</dbReference>
<dbReference type="AlphaFoldDB" id="A0A5B8URZ7"/>
<keyword evidence="3" id="KW-1015">Disulfide bond</keyword>
<evidence type="ECO:0000256" key="4">
    <source>
        <dbReference type="ARBA" id="ARBA00023284"/>
    </source>
</evidence>
<dbReference type="GO" id="GO:0016491">
    <property type="term" value="F:oxidoreductase activity"/>
    <property type="evidence" value="ECO:0007669"/>
    <property type="project" value="InterPro"/>
</dbReference>
<dbReference type="KEGG" id="mgin:FRZ54_03430"/>
<dbReference type="GO" id="GO:0030313">
    <property type="term" value="C:cell envelope"/>
    <property type="evidence" value="ECO:0007669"/>
    <property type="project" value="UniProtKB-SubCell"/>
</dbReference>
<evidence type="ECO:0000256" key="3">
    <source>
        <dbReference type="ARBA" id="ARBA00023157"/>
    </source>
</evidence>
<evidence type="ECO:0000256" key="1">
    <source>
        <dbReference type="ARBA" id="ARBA00004196"/>
    </source>
</evidence>
<dbReference type="InterPro" id="IPR013766">
    <property type="entry name" value="Thioredoxin_domain"/>
</dbReference>
<dbReference type="PROSITE" id="PS00194">
    <property type="entry name" value="THIOREDOXIN_1"/>
    <property type="match status" value="1"/>
</dbReference>
<dbReference type="PROSITE" id="PS51352">
    <property type="entry name" value="THIOREDOXIN_2"/>
    <property type="match status" value="1"/>
</dbReference>
<feature type="domain" description="Thioredoxin" evidence="6">
    <location>
        <begin position="242"/>
        <end position="385"/>
    </location>
</feature>
<feature type="signal peptide" evidence="5">
    <location>
        <begin position="1"/>
        <end position="20"/>
    </location>
</feature>
<sequence length="387" mass="43643">MKKLSLLCILCLILCTLSRGQTNSNRQSNASITLIIKNSPEQLFILRSSRQGLGYDIIDSAMLGKNGGIDSLTYDLSIEGRECHLGLIFSEKKPERFIPVIAPGEHLKITIDFNKLNAITYDGSARTREFLQYWNTIMAIGPNYADYKIALNNHSKDSVILKHKLDSIDNLKRTFIRKTIFNTDCAYVVVLALMESQGGVVAYTQEEFTKLKEKFKDDNPTLQQININERLQIHPFNTKPKPANGTHLAGFTLPDKDGKLVSLSQFKGKYVLVDFWASWCAPCRKESPYLKRALQRFGNNNFVILSVSIDKSLDDWEKAIIKDGTQSFVHLIDIRGGESPVTNQYNIETIPGNFLIDPTGKVIDKDLRGEKLIAKIAELIQEKNGKK</sequence>
<dbReference type="PANTHER" id="PTHR42852:SF6">
    <property type="entry name" value="THIOL:DISULFIDE INTERCHANGE PROTEIN DSBE"/>
    <property type="match status" value="1"/>
</dbReference>
<dbReference type="OrthoDB" id="741057at2"/>
<evidence type="ECO:0000256" key="5">
    <source>
        <dbReference type="SAM" id="SignalP"/>
    </source>
</evidence>
<dbReference type="EMBL" id="CP042436">
    <property type="protein sequence ID" value="QEC61672.1"/>
    <property type="molecule type" value="Genomic_DNA"/>
</dbReference>
<feature type="chain" id="PRO_5022710250" evidence="5">
    <location>
        <begin position="21"/>
        <end position="387"/>
    </location>
</feature>
<reference evidence="7 8" key="1">
    <citation type="journal article" date="2017" name="Curr. Microbiol.">
        <title>Mucilaginibacter ginsenosidivorans sp. nov., Isolated from Soil of Ginseng Field.</title>
        <authorList>
            <person name="Kim M.M."/>
            <person name="Siddiqi M.Z."/>
            <person name="Im W.T."/>
        </authorList>
    </citation>
    <scope>NUCLEOTIDE SEQUENCE [LARGE SCALE GENOMIC DNA]</scope>
    <source>
        <strain evidence="7 8">Gsoil 3017</strain>
    </source>
</reference>
<gene>
    <name evidence="7" type="ORF">FRZ54_03430</name>
</gene>
<name>A0A5B8URZ7_9SPHI</name>
<dbReference type="InterPro" id="IPR017937">
    <property type="entry name" value="Thioredoxin_CS"/>
</dbReference>
<dbReference type="InterPro" id="IPR050553">
    <property type="entry name" value="Thioredoxin_ResA/DsbE_sf"/>
</dbReference>
<dbReference type="Pfam" id="PF00578">
    <property type="entry name" value="AhpC-TSA"/>
    <property type="match status" value="1"/>
</dbReference>
<dbReference type="CDD" id="cd02966">
    <property type="entry name" value="TlpA_like_family"/>
    <property type="match status" value="1"/>
</dbReference>
<keyword evidence="4" id="KW-0676">Redox-active center</keyword>
<proteinExistence type="predicted"/>
<evidence type="ECO:0000313" key="8">
    <source>
        <dbReference type="Proteomes" id="UP000321479"/>
    </source>
</evidence>
<keyword evidence="5" id="KW-0732">Signal</keyword>
<evidence type="ECO:0000259" key="6">
    <source>
        <dbReference type="PROSITE" id="PS51352"/>
    </source>
</evidence>
<accession>A0A5B8URZ7</accession>
<protein>
    <submittedName>
        <fullName evidence="7">TlpA family protein disulfide reductase</fullName>
    </submittedName>
</protein>